<dbReference type="Pfam" id="PF01370">
    <property type="entry name" value="Epimerase"/>
    <property type="match status" value="1"/>
</dbReference>
<comment type="caution">
    <text evidence="2">The sequence shown here is derived from an EMBL/GenBank/DDBJ whole genome shotgun (WGS) entry which is preliminary data.</text>
</comment>
<dbReference type="SUPFAM" id="SSF51735">
    <property type="entry name" value="NAD(P)-binding Rossmann-fold domains"/>
    <property type="match status" value="1"/>
</dbReference>
<accession>A0A3E0JBY2</accession>
<gene>
    <name evidence="2" type="ORF">DYE48_06345</name>
</gene>
<sequence length="338" mass="37367">METIEELESVMCRPTEALVADIKKIDGDLLILGVGGKMGPTLAKLAKNAIDQARVQKKVVGVSRFSNETLQEELNEHGIETIAADLLNEEELQALPEMENVIYMAGNKFGTTGNEHFTWAMNAYLPGRVAEKFKNSRIVSFSTGNVYPQTRVGHGGASEEHATGPVGEYGQSALGRERVFTHFSHKYGTPLLHLRLNYAIDLRYGVLLEVAKSVNEGTPIDLNMGHVNVIWQGDANEVAIRSLLHCDSPPVTLNITGPETLSVRWIAQRLGEKLHKQPVFAGEEQGTALLSNASRAHEIFGYPNIGIRQMLDWTADWVKGQGQVLDKPTHFQERKGQY</sequence>
<proteinExistence type="predicted"/>
<dbReference type="Proteomes" id="UP000256305">
    <property type="component" value="Unassembled WGS sequence"/>
</dbReference>
<evidence type="ECO:0000313" key="3">
    <source>
        <dbReference type="Proteomes" id="UP000256305"/>
    </source>
</evidence>
<dbReference type="AlphaFoldDB" id="A0A3E0JBY2"/>
<name>A0A3E0JBY2_9BACI</name>
<dbReference type="Gene3D" id="3.40.50.720">
    <property type="entry name" value="NAD(P)-binding Rossmann-like Domain"/>
    <property type="match status" value="1"/>
</dbReference>
<feature type="domain" description="NAD-dependent epimerase/dehydratase" evidence="1">
    <location>
        <begin position="30"/>
        <end position="196"/>
    </location>
</feature>
<reference evidence="2 3" key="1">
    <citation type="submission" date="2018-08" db="EMBL/GenBank/DDBJ databases">
        <title>Genome sequence of Halobacillus trueperi KCTC 3686.</title>
        <authorList>
            <person name="Cho K.H."/>
            <person name="Kwak M.-J."/>
            <person name="Kim B.-Y."/>
            <person name="Chun J."/>
        </authorList>
    </citation>
    <scope>NUCLEOTIDE SEQUENCE [LARGE SCALE GENOMIC DNA]</scope>
    <source>
        <strain evidence="2 3">KCTC 3686</strain>
    </source>
</reference>
<dbReference type="RefSeq" id="WP_115822898.1">
    <property type="nucleotide sequence ID" value="NZ_QUAE01000003.1"/>
</dbReference>
<protein>
    <submittedName>
        <fullName evidence="2">NAD(P)-dependent oxidoreductase</fullName>
    </submittedName>
</protein>
<evidence type="ECO:0000259" key="1">
    <source>
        <dbReference type="Pfam" id="PF01370"/>
    </source>
</evidence>
<evidence type="ECO:0000313" key="2">
    <source>
        <dbReference type="EMBL" id="REJ10317.1"/>
    </source>
</evidence>
<organism evidence="2 3">
    <name type="scientific">Halobacillus trueperi</name>
    <dbReference type="NCBI Taxonomy" id="156205"/>
    <lineage>
        <taxon>Bacteria</taxon>
        <taxon>Bacillati</taxon>
        <taxon>Bacillota</taxon>
        <taxon>Bacilli</taxon>
        <taxon>Bacillales</taxon>
        <taxon>Bacillaceae</taxon>
        <taxon>Halobacillus</taxon>
    </lineage>
</organism>
<dbReference type="EMBL" id="QUAE01000003">
    <property type="protein sequence ID" value="REJ10317.1"/>
    <property type="molecule type" value="Genomic_DNA"/>
</dbReference>
<keyword evidence="3" id="KW-1185">Reference proteome</keyword>
<dbReference type="InterPro" id="IPR001509">
    <property type="entry name" value="Epimerase_deHydtase"/>
</dbReference>
<dbReference type="InterPro" id="IPR036291">
    <property type="entry name" value="NAD(P)-bd_dom_sf"/>
</dbReference>